<proteinExistence type="predicted"/>
<dbReference type="InterPro" id="IPR005303">
    <property type="entry name" value="MOCOS_middle"/>
</dbReference>
<gene>
    <name evidence="2" type="ORF">GCM10022267_88170</name>
</gene>
<dbReference type="SUPFAM" id="SSF141673">
    <property type="entry name" value="MOSC N-terminal domain-like"/>
    <property type="match status" value="1"/>
</dbReference>
<reference evidence="3" key="1">
    <citation type="journal article" date="2019" name="Int. J. Syst. Evol. Microbiol.">
        <title>The Global Catalogue of Microorganisms (GCM) 10K type strain sequencing project: providing services to taxonomists for standard genome sequencing and annotation.</title>
        <authorList>
            <consortium name="The Broad Institute Genomics Platform"/>
            <consortium name="The Broad Institute Genome Sequencing Center for Infectious Disease"/>
            <person name="Wu L."/>
            <person name="Ma J."/>
        </authorList>
    </citation>
    <scope>NUCLEOTIDE SEQUENCE [LARGE SCALE GENOMIC DNA]</scope>
    <source>
        <strain evidence="3">JCM 17494</strain>
    </source>
</reference>
<feature type="domain" description="Molybdenum cofactor sulfurase middle" evidence="1">
    <location>
        <begin position="60"/>
        <end position="115"/>
    </location>
</feature>
<protein>
    <recommendedName>
        <fullName evidence="1">Molybdenum cofactor sulfurase middle domain-containing protein</fullName>
    </recommendedName>
</protein>
<dbReference type="EMBL" id="BAABBE010000063">
    <property type="protein sequence ID" value="GAA3687757.1"/>
    <property type="molecule type" value="Genomic_DNA"/>
</dbReference>
<accession>A0ABP7CD10</accession>
<name>A0ABP7CD10_9PSEU</name>
<comment type="caution">
    <text evidence="2">The sequence shown here is derived from an EMBL/GenBank/DDBJ whole genome shotgun (WGS) entry which is preliminary data.</text>
</comment>
<evidence type="ECO:0000313" key="2">
    <source>
        <dbReference type="EMBL" id="GAA3687757.1"/>
    </source>
</evidence>
<dbReference type="Pfam" id="PF03476">
    <property type="entry name" value="MOSC_N"/>
    <property type="match status" value="1"/>
</dbReference>
<evidence type="ECO:0000313" key="3">
    <source>
        <dbReference type="Proteomes" id="UP001500711"/>
    </source>
</evidence>
<sequence length="122" mass="12884">MRRDAPEDRLPRDGGGGHGQFVHIGLIASRWRALPQAEPFGYRAESRCRAGGAGYLGGVAAVHALTSYPIKGCAGVVVERAEVTLAGLAHDRLFAIVGPDRMTVRQGEAPRPATVRGRSGPT</sequence>
<keyword evidence="3" id="KW-1185">Reference proteome</keyword>
<dbReference type="Proteomes" id="UP001500711">
    <property type="component" value="Unassembled WGS sequence"/>
</dbReference>
<evidence type="ECO:0000259" key="1">
    <source>
        <dbReference type="Pfam" id="PF03476"/>
    </source>
</evidence>
<organism evidence="2 3">
    <name type="scientific">Lentzea roselyniae</name>
    <dbReference type="NCBI Taxonomy" id="531940"/>
    <lineage>
        <taxon>Bacteria</taxon>
        <taxon>Bacillati</taxon>
        <taxon>Actinomycetota</taxon>
        <taxon>Actinomycetes</taxon>
        <taxon>Pseudonocardiales</taxon>
        <taxon>Pseudonocardiaceae</taxon>
        <taxon>Lentzea</taxon>
    </lineage>
</organism>